<sequence length="275" mass="30381">MPRHSSDAAVLSTLFGGPYIHRPAEDLAFSVARSKSGDCAAFLSNLDSTSWTKLTFQNVQYDLLPWSISILPDCRTEVYNTAKVRPRGLKRKMLPVIGKLSWQLYSEPIPSDYDKDTFEKQVNISSGEGFLISGKWPHRTVMSAGHVLHIFINDMLSGTVYGNVDNPEVTYNGYVKLRAGINKISLLSVAVGLRIGLKGESSNLGTGNSSVKWAKGSYLAQKRPLTWYKTTFNAPEGNDPLAIDMFSMGKGEIWINGESIGRHWAGYIAKGNCRL</sequence>
<evidence type="ECO:0000256" key="2">
    <source>
        <dbReference type="ARBA" id="ARBA00022801"/>
    </source>
</evidence>
<dbReference type="InterPro" id="IPR048913">
    <property type="entry name" value="BetaGal_gal-bd"/>
</dbReference>
<dbReference type="InterPro" id="IPR001944">
    <property type="entry name" value="Glycoside_Hdrlase_35"/>
</dbReference>
<evidence type="ECO:0000259" key="4">
    <source>
        <dbReference type="Pfam" id="PF17834"/>
    </source>
</evidence>
<dbReference type="Proteomes" id="UP000826271">
    <property type="component" value="Unassembled WGS sequence"/>
</dbReference>
<protein>
    <recommendedName>
        <fullName evidence="8">Beta-galactosidase</fullName>
    </recommendedName>
</protein>
<dbReference type="PANTHER" id="PTHR23421">
    <property type="entry name" value="BETA-GALACTOSIDASE RELATED"/>
    <property type="match status" value="1"/>
</dbReference>
<keyword evidence="3" id="KW-0326">Glycosidase</keyword>
<comment type="caution">
    <text evidence="6">The sequence shown here is derived from an EMBL/GenBank/DDBJ whole genome shotgun (WGS) entry which is preliminary data.</text>
</comment>
<keyword evidence="1" id="KW-0732">Signal</keyword>
<evidence type="ECO:0000256" key="1">
    <source>
        <dbReference type="ARBA" id="ARBA00022729"/>
    </source>
</evidence>
<keyword evidence="7" id="KW-1185">Reference proteome</keyword>
<dbReference type="AlphaFoldDB" id="A0AAV6W9E1"/>
<evidence type="ECO:0000313" key="6">
    <source>
        <dbReference type="EMBL" id="KAG8367244.1"/>
    </source>
</evidence>
<proteinExistence type="predicted"/>
<accession>A0AAV6W9E1</accession>
<dbReference type="Pfam" id="PF17834">
    <property type="entry name" value="GHD"/>
    <property type="match status" value="1"/>
</dbReference>
<reference evidence="6" key="1">
    <citation type="submission" date="2019-10" db="EMBL/GenBank/DDBJ databases">
        <authorList>
            <person name="Zhang R."/>
            <person name="Pan Y."/>
            <person name="Wang J."/>
            <person name="Ma R."/>
            <person name="Yu S."/>
        </authorList>
    </citation>
    <scope>NUCLEOTIDE SEQUENCE</scope>
    <source>
        <strain evidence="6">LA-IB0</strain>
        <tissue evidence="6">Leaf</tissue>
    </source>
</reference>
<dbReference type="PRINTS" id="PR00742">
    <property type="entry name" value="GLHYDRLASE35"/>
</dbReference>
<evidence type="ECO:0000256" key="3">
    <source>
        <dbReference type="ARBA" id="ARBA00023295"/>
    </source>
</evidence>
<dbReference type="InterPro" id="IPR041392">
    <property type="entry name" value="GHD"/>
</dbReference>
<dbReference type="InterPro" id="IPR008979">
    <property type="entry name" value="Galactose-bd-like_sf"/>
</dbReference>
<dbReference type="Pfam" id="PF21467">
    <property type="entry name" value="BetaGal_gal-bd"/>
    <property type="match status" value="1"/>
</dbReference>
<dbReference type="GO" id="GO:0005975">
    <property type="term" value="P:carbohydrate metabolic process"/>
    <property type="evidence" value="ECO:0007669"/>
    <property type="project" value="InterPro"/>
</dbReference>
<dbReference type="Gene3D" id="2.60.120.260">
    <property type="entry name" value="Galactose-binding domain-like"/>
    <property type="match status" value="1"/>
</dbReference>
<name>A0AAV6W9E1_9LAMI</name>
<dbReference type="GO" id="GO:0004553">
    <property type="term" value="F:hydrolase activity, hydrolyzing O-glycosyl compounds"/>
    <property type="evidence" value="ECO:0007669"/>
    <property type="project" value="InterPro"/>
</dbReference>
<evidence type="ECO:0008006" key="8">
    <source>
        <dbReference type="Google" id="ProtNLM"/>
    </source>
</evidence>
<keyword evidence="2" id="KW-0378">Hydrolase</keyword>
<evidence type="ECO:0000259" key="5">
    <source>
        <dbReference type="Pfam" id="PF21467"/>
    </source>
</evidence>
<organism evidence="6 7">
    <name type="scientific">Buddleja alternifolia</name>
    <dbReference type="NCBI Taxonomy" id="168488"/>
    <lineage>
        <taxon>Eukaryota</taxon>
        <taxon>Viridiplantae</taxon>
        <taxon>Streptophyta</taxon>
        <taxon>Embryophyta</taxon>
        <taxon>Tracheophyta</taxon>
        <taxon>Spermatophyta</taxon>
        <taxon>Magnoliopsida</taxon>
        <taxon>eudicotyledons</taxon>
        <taxon>Gunneridae</taxon>
        <taxon>Pentapetalae</taxon>
        <taxon>asterids</taxon>
        <taxon>lamiids</taxon>
        <taxon>Lamiales</taxon>
        <taxon>Scrophulariaceae</taxon>
        <taxon>Buddlejeae</taxon>
        <taxon>Buddleja</taxon>
    </lineage>
</organism>
<dbReference type="SUPFAM" id="SSF49785">
    <property type="entry name" value="Galactose-binding domain-like"/>
    <property type="match status" value="2"/>
</dbReference>
<feature type="domain" description="Beta-galactosidase beta-sandwich" evidence="4">
    <location>
        <begin position="34"/>
        <end position="84"/>
    </location>
</feature>
<gene>
    <name evidence="6" type="ORF">BUALT_Bualt16G0052400</name>
</gene>
<feature type="domain" description="Beta-galactosidase galactose-binding" evidence="5">
    <location>
        <begin position="225"/>
        <end position="265"/>
    </location>
</feature>
<evidence type="ECO:0000313" key="7">
    <source>
        <dbReference type="Proteomes" id="UP000826271"/>
    </source>
</evidence>
<dbReference type="EMBL" id="WHWC01000016">
    <property type="protein sequence ID" value="KAG8367244.1"/>
    <property type="molecule type" value="Genomic_DNA"/>
</dbReference>